<comment type="caution">
    <text evidence="6">The sequence shown here is derived from an EMBL/GenBank/DDBJ whole genome shotgun (WGS) entry which is preliminary data.</text>
</comment>
<evidence type="ECO:0000313" key="7">
    <source>
        <dbReference type="Proteomes" id="UP000286681"/>
    </source>
</evidence>
<evidence type="ECO:0000256" key="3">
    <source>
        <dbReference type="ARBA" id="ARBA00048782"/>
    </source>
</evidence>
<dbReference type="Pfam" id="PF01625">
    <property type="entry name" value="PMSR"/>
    <property type="match status" value="1"/>
</dbReference>
<dbReference type="Proteomes" id="UP000286681">
    <property type="component" value="Unassembled WGS sequence"/>
</dbReference>
<accession>A0AAJ4S7N1</accession>
<comment type="catalytic activity">
    <reaction evidence="3 4">
        <text>[thioredoxin]-disulfide + L-methionine + H2O = L-methionine (S)-S-oxide + [thioredoxin]-dithiol</text>
        <dbReference type="Rhea" id="RHEA:19993"/>
        <dbReference type="Rhea" id="RHEA-COMP:10698"/>
        <dbReference type="Rhea" id="RHEA-COMP:10700"/>
        <dbReference type="ChEBI" id="CHEBI:15377"/>
        <dbReference type="ChEBI" id="CHEBI:29950"/>
        <dbReference type="ChEBI" id="CHEBI:50058"/>
        <dbReference type="ChEBI" id="CHEBI:57844"/>
        <dbReference type="ChEBI" id="CHEBI:58772"/>
        <dbReference type="EC" id="1.8.4.11"/>
    </reaction>
</comment>
<dbReference type="PANTHER" id="PTHR43774">
    <property type="entry name" value="PEPTIDE METHIONINE SULFOXIDE REDUCTASE"/>
    <property type="match status" value="1"/>
</dbReference>
<gene>
    <name evidence="4 6" type="primary">msrA</name>
    <name evidence="6" type="ORF">CA257_02205</name>
</gene>
<dbReference type="EC" id="1.8.4.11" evidence="4"/>
<feature type="domain" description="Peptide methionine sulphoxide reductase MsrA" evidence="5">
    <location>
        <begin position="37"/>
        <end position="187"/>
    </location>
</feature>
<dbReference type="SUPFAM" id="SSF55068">
    <property type="entry name" value="Peptide methionine sulfoxide reductase"/>
    <property type="match status" value="1"/>
</dbReference>
<evidence type="ECO:0000313" key="6">
    <source>
        <dbReference type="EMBL" id="RSV08413.1"/>
    </source>
</evidence>
<evidence type="ECO:0000256" key="4">
    <source>
        <dbReference type="HAMAP-Rule" id="MF_01401"/>
    </source>
</evidence>
<reference evidence="6 7" key="1">
    <citation type="submission" date="2018-07" db="EMBL/GenBank/DDBJ databases">
        <title>Genomic and Epidemiologic Investigation of an Indolent Hospital Outbreak.</title>
        <authorList>
            <person name="Johnson R.C."/>
            <person name="Deming C."/>
            <person name="Conlan S."/>
            <person name="Zellmer C.J."/>
            <person name="Michelin A.V."/>
            <person name="Lee-Lin S."/>
            <person name="Thomas P.J."/>
            <person name="Park M."/>
            <person name="Weingarten R.A."/>
            <person name="Less J."/>
            <person name="Dekker J.P."/>
            <person name="Frank K.M."/>
            <person name="Musser K.A."/>
            <person name="Mcquiston J.R."/>
            <person name="Henderson D.K."/>
            <person name="Lau A.F."/>
            <person name="Palmore T.N."/>
            <person name="Segre J.A."/>
        </authorList>
    </citation>
    <scope>NUCLEOTIDE SEQUENCE [LARGE SCALE GENOMIC DNA]</scope>
    <source>
        <strain evidence="6 7">SK-NIH.Env10_0317</strain>
    </source>
</reference>
<evidence type="ECO:0000259" key="5">
    <source>
        <dbReference type="Pfam" id="PF01625"/>
    </source>
</evidence>
<dbReference type="PANTHER" id="PTHR43774:SF1">
    <property type="entry name" value="PEPTIDE METHIONINE SULFOXIDE REDUCTASE MSRA 2"/>
    <property type="match status" value="1"/>
</dbReference>
<dbReference type="GeneID" id="44131678"/>
<dbReference type="InterPro" id="IPR002569">
    <property type="entry name" value="Met_Sox_Rdtase_MsrA_dom"/>
</dbReference>
<proteinExistence type="inferred from homology"/>
<evidence type="ECO:0000256" key="1">
    <source>
        <dbReference type="ARBA" id="ARBA00023002"/>
    </source>
</evidence>
<dbReference type="HAMAP" id="MF_01401">
    <property type="entry name" value="MsrA"/>
    <property type="match status" value="1"/>
</dbReference>
<dbReference type="EMBL" id="QQWO01000001">
    <property type="protein sequence ID" value="RSV08413.1"/>
    <property type="molecule type" value="Genomic_DNA"/>
</dbReference>
<dbReference type="Gene3D" id="3.30.1060.10">
    <property type="entry name" value="Peptide methionine sulphoxide reductase MsrA"/>
    <property type="match status" value="1"/>
</dbReference>
<evidence type="ECO:0000256" key="2">
    <source>
        <dbReference type="ARBA" id="ARBA00047806"/>
    </source>
</evidence>
<comment type="function">
    <text evidence="4">Has an important function as a repair enzyme for proteins that have been inactivated by oxidation. Catalyzes the reversible oxidation-reduction of methionine sulfoxide in proteins to methionine.</text>
</comment>
<comment type="catalytic activity">
    <reaction evidence="2 4">
        <text>L-methionyl-[protein] + [thioredoxin]-disulfide + H2O = L-methionyl-(S)-S-oxide-[protein] + [thioredoxin]-dithiol</text>
        <dbReference type="Rhea" id="RHEA:14217"/>
        <dbReference type="Rhea" id="RHEA-COMP:10698"/>
        <dbReference type="Rhea" id="RHEA-COMP:10700"/>
        <dbReference type="Rhea" id="RHEA-COMP:12313"/>
        <dbReference type="Rhea" id="RHEA-COMP:12315"/>
        <dbReference type="ChEBI" id="CHEBI:15377"/>
        <dbReference type="ChEBI" id="CHEBI:16044"/>
        <dbReference type="ChEBI" id="CHEBI:29950"/>
        <dbReference type="ChEBI" id="CHEBI:44120"/>
        <dbReference type="ChEBI" id="CHEBI:50058"/>
        <dbReference type="EC" id="1.8.4.11"/>
    </reaction>
</comment>
<dbReference type="InterPro" id="IPR036509">
    <property type="entry name" value="Met_Sox_Rdtase_MsrA_sf"/>
</dbReference>
<keyword evidence="1 4" id="KW-0560">Oxidoreductase</keyword>
<protein>
    <recommendedName>
        <fullName evidence="4">Peptide methionine sulfoxide reductase MsrA</fullName>
        <shortName evidence="4">Protein-methionine-S-oxide reductase</shortName>
        <ecNumber evidence="4">1.8.4.11</ecNumber>
    </recommendedName>
    <alternativeName>
        <fullName evidence="4">Peptide-methionine (S)-S-oxide reductase</fullName>
        <shortName evidence="4">Peptide Met(O) reductase</shortName>
    </alternativeName>
</protein>
<sequence>MSAAGLVPPIPSAKAEKAVAIPPSTIDVAPAAGDQVAVLAGGCFWGVEAVFEQVKGVRAVTSGYAGGTKATATYQQVSTERTGHAEAVRIVYDPRRVSYATLLRIYFAVAHDPTQLNRQGPDTGPSYRSAIFPQNPGQARVARAYIDQLGKAGIYGKPIVTTVEQGQFYLAEAQHQDFARRNPNHPYIVRWDKPKVAAFRAAFPSLAR</sequence>
<feature type="active site" evidence="4">
    <location>
        <position position="43"/>
    </location>
</feature>
<dbReference type="AlphaFoldDB" id="A0AAJ4S7N1"/>
<comment type="similarity">
    <text evidence="4">Belongs to the MsrA Met sulfoxide reductase family.</text>
</comment>
<organism evidence="6 7">
    <name type="scientific">Sphingomonas koreensis</name>
    <dbReference type="NCBI Taxonomy" id="93064"/>
    <lineage>
        <taxon>Bacteria</taxon>
        <taxon>Pseudomonadati</taxon>
        <taxon>Pseudomonadota</taxon>
        <taxon>Alphaproteobacteria</taxon>
        <taxon>Sphingomonadales</taxon>
        <taxon>Sphingomonadaceae</taxon>
        <taxon>Sphingomonas</taxon>
    </lineage>
</organism>
<dbReference type="GO" id="GO:0008113">
    <property type="term" value="F:peptide-methionine (S)-S-oxide reductase activity"/>
    <property type="evidence" value="ECO:0007669"/>
    <property type="project" value="UniProtKB-UniRule"/>
</dbReference>
<dbReference type="RefSeq" id="WP_107525079.1">
    <property type="nucleotide sequence ID" value="NZ_CP018820.1"/>
</dbReference>
<name>A0AAJ4S7N1_9SPHN</name>
<dbReference type="NCBIfam" id="TIGR00401">
    <property type="entry name" value="msrA"/>
    <property type="match status" value="1"/>
</dbReference>